<dbReference type="EMBL" id="LR824005">
    <property type="protein sequence ID" value="CAD0194587.1"/>
    <property type="molecule type" value="Genomic_DNA"/>
</dbReference>
<dbReference type="PANTHER" id="PTHR23098:SF16">
    <property type="entry name" value="REGULATORY PROTEIN ZESTE"/>
    <property type="match status" value="1"/>
</dbReference>
<organism evidence="2 3">
    <name type="scientific">Chrysodeixis includens</name>
    <name type="common">Soybean looper</name>
    <name type="synonym">Pseudoplusia includens</name>
    <dbReference type="NCBI Taxonomy" id="689277"/>
    <lineage>
        <taxon>Eukaryota</taxon>
        <taxon>Metazoa</taxon>
        <taxon>Ecdysozoa</taxon>
        <taxon>Arthropoda</taxon>
        <taxon>Hexapoda</taxon>
        <taxon>Insecta</taxon>
        <taxon>Pterygota</taxon>
        <taxon>Neoptera</taxon>
        <taxon>Endopterygota</taxon>
        <taxon>Lepidoptera</taxon>
        <taxon>Glossata</taxon>
        <taxon>Ditrysia</taxon>
        <taxon>Noctuoidea</taxon>
        <taxon>Noctuidae</taxon>
        <taxon>Plusiinae</taxon>
        <taxon>Chrysodeixis</taxon>
    </lineage>
</organism>
<accession>A0A9N8PYJ7</accession>
<dbReference type="GO" id="GO:0005634">
    <property type="term" value="C:nucleus"/>
    <property type="evidence" value="ECO:0007669"/>
    <property type="project" value="TreeGrafter"/>
</dbReference>
<proteinExistence type="predicted"/>
<feature type="compositionally biased region" description="Polar residues" evidence="1">
    <location>
        <begin position="183"/>
        <end position="213"/>
    </location>
</feature>
<protein>
    <recommendedName>
        <fullName evidence="4">Regulatory protein zeste</fullName>
    </recommendedName>
</protein>
<feature type="compositionally biased region" description="Polar residues" evidence="1">
    <location>
        <begin position="368"/>
        <end position="385"/>
    </location>
</feature>
<evidence type="ECO:0008006" key="4">
    <source>
        <dbReference type="Google" id="ProtNLM"/>
    </source>
</evidence>
<dbReference type="Proteomes" id="UP001154114">
    <property type="component" value="Chromosome 2"/>
</dbReference>
<gene>
    <name evidence="2" type="ORF">CINC_LOCUS5441</name>
</gene>
<dbReference type="OrthoDB" id="8113227at2759"/>
<reference evidence="2" key="1">
    <citation type="submission" date="2021-12" db="EMBL/GenBank/DDBJ databases">
        <authorList>
            <person name="King R."/>
        </authorList>
    </citation>
    <scope>NUCLEOTIDE SEQUENCE</scope>
</reference>
<feature type="region of interest" description="Disordered" evidence="1">
    <location>
        <begin position="124"/>
        <end position="213"/>
    </location>
</feature>
<name>A0A9N8PYJ7_CHRIL</name>
<feature type="compositionally biased region" description="Polar residues" evidence="1">
    <location>
        <begin position="124"/>
        <end position="152"/>
    </location>
</feature>
<evidence type="ECO:0000313" key="2">
    <source>
        <dbReference type="EMBL" id="CAD0194587.1"/>
    </source>
</evidence>
<evidence type="ECO:0000313" key="3">
    <source>
        <dbReference type="Proteomes" id="UP001154114"/>
    </source>
</evidence>
<feature type="region of interest" description="Disordered" evidence="1">
    <location>
        <begin position="334"/>
        <end position="385"/>
    </location>
</feature>
<evidence type="ECO:0000256" key="1">
    <source>
        <dbReference type="SAM" id="MobiDB-lite"/>
    </source>
</evidence>
<dbReference type="AlphaFoldDB" id="A0A9N8PYJ7"/>
<feature type="compositionally biased region" description="Acidic residues" evidence="1">
    <location>
        <begin position="350"/>
        <end position="365"/>
    </location>
</feature>
<dbReference type="PANTHER" id="PTHR23098">
    <property type="entry name" value="AGAP001331-PA-RELATED"/>
    <property type="match status" value="1"/>
</dbReference>
<keyword evidence="3" id="KW-1185">Reference proteome</keyword>
<sequence>MSNESKFRVSPAQTNILCTFFENNPGLIRGYRKTIRNKGIVQRKWKKVTDKLNSCGPSRSQKSWATYLSNIKAKLKGHSLIWRKSADGSSPVVCNANKYNEIQLRMLKVLSKRPNFVETDQLEYQNQSSSPLLTQRASQMSHQALQAPSPTKSDSISSSDDSDSGNDLIILDPYEQHTETEQADSTENVNLEESGHSSQNYGNVGNAGCSSSTGYPAIRTNTMSRELKYRVTVPQTKILIEFFEKNPEVIKGYKRTKDSKIRVQNKWKKIAVKLNAYGPSRDPLSWSKYLSNMKAKLKGHKIKWSQSSNGTGPIMCNADDFNEIQLKMMQILSKGKVDSRENENSQSDSEGGDGNENEINTDNDDGMFNNNRQTTEPGNNLPNTVKSERNASKKLAEVFVDDEFTSFGKNVAQQLRNLPLPVALETQEKLLSVLRDQRIKFLIGSTRNLDPLDK</sequence>